<evidence type="ECO:0000259" key="9">
    <source>
        <dbReference type="PROSITE" id="PS50928"/>
    </source>
</evidence>
<dbReference type="AlphaFoldDB" id="A0AAJ2LZH0"/>
<dbReference type="Gene3D" id="1.10.3720.10">
    <property type="entry name" value="MetI-like"/>
    <property type="match status" value="1"/>
</dbReference>
<feature type="region of interest" description="Disordered" evidence="8">
    <location>
        <begin position="1"/>
        <end position="31"/>
    </location>
</feature>
<gene>
    <name evidence="10" type="ORF">KZC50_02510</name>
</gene>
<comment type="subcellular location">
    <subcellularLocation>
        <location evidence="1 7">Cell membrane</location>
        <topology evidence="1 7">Multi-pass membrane protein</topology>
    </subcellularLocation>
</comment>
<evidence type="ECO:0000313" key="10">
    <source>
        <dbReference type="EMBL" id="MDS0244481.1"/>
    </source>
</evidence>
<feature type="transmembrane region" description="Helical" evidence="7">
    <location>
        <begin position="125"/>
        <end position="148"/>
    </location>
</feature>
<dbReference type="Proteomes" id="UP001183582">
    <property type="component" value="Unassembled WGS sequence"/>
</dbReference>
<feature type="transmembrane region" description="Helical" evidence="7">
    <location>
        <begin position="252"/>
        <end position="275"/>
    </location>
</feature>
<dbReference type="PROSITE" id="PS50928">
    <property type="entry name" value="ABC_TM1"/>
    <property type="match status" value="1"/>
</dbReference>
<dbReference type="Pfam" id="PF00528">
    <property type="entry name" value="BPD_transp_1"/>
    <property type="match status" value="1"/>
</dbReference>
<keyword evidence="5 7" id="KW-1133">Transmembrane helix</keyword>
<keyword evidence="3" id="KW-1003">Cell membrane</keyword>
<feature type="domain" description="ABC transmembrane type-1" evidence="9">
    <location>
        <begin position="86"/>
        <end position="276"/>
    </location>
</feature>
<keyword evidence="4 7" id="KW-0812">Transmembrane</keyword>
<feature type="transmembrane region" description="Helical" evidence="7">
    <location>
        <begin position="97"/>
        <end position="118"/>
    </location>
</feature>
<comment type="caution">
    <text evidence="10">The sequence shown here is derived from an EMBL/GenBank/DDBJ whole genome shotgun (WGS) entry which is preliminary data.</text>
</comment>
<dbReference type="GO" id="GO:0005886">
    <property type="term" value="C:plasma membrane"/>
    <property type="evidence" value="ECO:0007669"/>
    <property type="project" value="UniProtKB-SubCell"/>
</dbReference>
<feature type="transmembrane region" description="Helical" evidence="7">
    <location>
        <begin position="38"/>
        <end position="58"/>
    </location>
</feature>
<dbReference type="InterPro" id="IPR000515">
    <property type="entry name" value="MetI-like"/>
</dbReference>
<evidence type="ECO:0000256" key="2">
    <source>
        <dbReference type="ARBA" id="ARBA00022448"/>
    </source>
</evidence>
<feature type="transmembrane region" description="Helical" evidence="7">
    <location>
        <begin position="209"/>
        <end position="232"/>
    </location>
</feature>
<evidence type="ECO:0000256" key="4">
    <source>
        <dbReference type="ARBA" id="ARBA00022692"/>
    </source>
</evidence>
<protein>
    <submittedName>
        <fullName evidence="10">ABC transporter permease subunit</fullName>
    </submittedName>
</protein>
<reference evidence="10 11" key="1">
    <citation type="submission" date="2021-06" db="EMBL/GenBank/DDBJ databases">
        <title>Genome-based taxonomic framework of Microbacterium strains isolated from marine environment, the description of four new species and reclassification of four preexisting species.</title>
        <authorList>
            <person name="Lee S.D."/>
            <person name="Kim S.-M."/>
            <person name="Byeon Y.-S."/>
            <person name="Yang H.L."/>
            <person name="Kim I.S."/>
        </authorList>
    </citation>
    <scope>NUCLEOTIDE SEQUENCE [LARGE SCALE GENOMIC DNA]</scope>
    <source>
        <strain evidence="10 11">KACC 20514</strain>
    </source>
</reference>
<feature type="compositionally biased region" description="Low complexity" evidence="8">
    <location>
        <begin position="1"/>
        <end position="12"/>
    </location>
</feature>
<keyword evidence="6 7" id="KW-0472">Membrane</keyword>
<evidence type="ECO:0000256" key="3">
    <source>
        <dbReference type="ARBA" id="ARBA00022475"/>
    </source>
</evidence>
<sequence length="285" mass="29520">MTAPAPASAPASDVVSGLDAGSAPHRASPRAGRDLPGWAKVVAPVGVGLVILVAWIFWVDVLGTAPRMLPSPMAIAAEFVLRWNIIADDMAITATNALVGLVAGSILAIVLAALAATIRPIDGMLAPLVSALAVIPIVAITPILNTMYGASSQFGRQAVAMIAAFIPVFVTVLRGFRQTRPVHRDLLRASAASRAQTFRLLTLPTALPYLMTGLRIASSLAVIAALVAEYFGGPADGIGTAIATYAKSGRAALAWAFVVGGMLIGLAFYVVTSLLERWATRRSTG</sequence>
<dbReference type="GO" id="GO:0055085">
    <property type="term" value="P:transmembrane transport"/>
    <property type="evidence" value="ECO:0007669"/>
    <property type="project" value="InterPro"/>
</dbReference>
<evidence type="ECO:0000256" key="6">
    <source>
        <dbReference type="ARBA" id="ARBA00023136"/>
    </source>
</evidence>
<name>A0AAJ2LZH0_9MICO</name>
<evidence type="ECO:0000256" key="8">
    <source>
        <dbReference type="SAM" id="MobiDB-lite"/>
    </source>
</evidence>
<dbReference type="RefSeq" id="WP_310890513.1">
    <property type="nucleotide sequence ID" value="NZ_BAAAGR010000001.1"/>
</dbReference>
<keyword evidence="2 7" id="KW-0813">Transport</keyword>
<dbReference type="EMBL" id="JAHWXH010000001">
    <property type="protein sequence ID" value="MDS0244481.1"/>
    <property type="molecule type" value="Genomic_DNA"/>
</dbReference>
<organism evidence="10 11">
    <name type="scientific">Microbacterium aurantiacum</name>
    <dbReference type="NCBI Taxonomy" id="162393"/>
    <lineage>
        <taxon>Bacteria</taxon>
        <taxon>Bacillati</taxon>
        <taxon>Actinomycetota</taxon>
        <taxon>Actinomycetes</taxon>
        <taxon>Micrococcales</taxon>
        <taxon>Microbacteriaceae</taxon>
        <taxon>Microbacterium</taxon>
    </lineage>
</organism>
<evidence type="ECO:0000256" key="5">
    <source>
        <dbReference type="ARBA" id="ARBA00022989"/>
    </source>
</evidence>
<feature type="transmembrane region" description="Helical" evidence="7">
    <location>
        <begin position="154"/>
        <end position="176"/>
    </location>
</feature>
<dbReference type="SUPFAM" id="SSF161098">
    <property type="entry name" value="MetI-like"/>
    <property type="match status" value="1"/>
</dbReference>
<dbReference type="InterPro" id="IPR035906">
    <property type="entry name" value="MetI-like_sf"/>
</dbReference>
<proteinExistence type="inferred from homology"/>
<evidence type="ECO:0000256" key="7">
    <source>
        <dbReference type="RuleBase" id="RU363032"/>
    </source>
</evidence>
<evidence type="ECO:0000256" key="1">
    <source>
        <dbReference type="ARBA" id="ARBA00004651"/>
    </source>
</evidence>
<dbReference type="GeneID" id="301457064"/>
<dbReference type="PANTHER" id="PTHR30151:SF41">
    <property type="entry name" value="ABC TRANSPORTER PERMEASE PROTEIN"/>
    <property type="match status" value="1"/>
</dbReference>
<accession>A0AAJ2LZH0</accession>
<evidence type="ECO:0000313" key="11">
    <source>
        <dbReference type="Proteomes" id="UP001183582"/>
    </source>
</evidence>
<dbReference type="CDD" id="cd06261">
    <property type="entry name" value="TM_PBP2"/>
    <property type="match status" value="1"/>
</dbReference>
<dbReference type="PANTHER" id="PTHR30151">
    <property type="entry name" value="ALKANE SULFONATE ABC TRANSPORTER-RELATED, MEMBRANE SUBUNIT"/>
    <property type="match status" value="1"/>
</dbReference>
<comment type="similarity">
    <text evidence="7">Belongs to the binding-protein-dependent transport system permease family.</text>
</comment>